<organism evidence="4 5">
    <name type="scientific">Amycolatopsis mediterranei (strain U-32)</name>
    <dbReference type="NCBI Taxonomy" id="749927"/>
    <lineage>
        <taxon>Bacteria</taxon>
        <taxon>Bacillati</taxon>
        <taxon>Actinomycetota</taxon>
        <taxon>Actinomycetes</taxon>
        <taxon>Pseudonocardiales</taxon>
        <taxon>Pseudonocardiaceae</taxon>
        <taxon>Amycolatopsis</taxon>
    </lineage>
</organism>
<keyword evidence="3" id="KW-0443">Lipid metabolism</keyword>
<dbReference type="EMBL" id="CP002000">
    <property type="protein sequence ID" value="ADJ47319.1"/>
    <property type="molecule type" value="Genomic_DNA"/>
</dbReference>
<evidence type="ECO:0000256" key="3">
    <source>
        <dbReference type="ARBA" id="ARBA00023098"/>
    </source>
</evidence>
<dbReference type="eggNOG" id="COG4188">
    <property type="taxonomic scope" value="Bacteria"/>
</dbReference>
<dbReference type="PATRIC" id="fig|749927.5.peg.5770"/>
<proteinExistence type="predicted"/>
<dbReference type="Gene3D" id="3.40.50.1820">
    <property type="entry name" value="alpha/beta hydrolase"/>
    <property type="match status" value="1"/>
</dbReference>
<dbReference type="Proteomes" id="UP000000328">
    <property type="component" value="Chromosome"/>
</dbReference>
<keyword evidence="1" id="KW-0378">Hydrolase</keyword>
<protein>
    <submittedName>
        <fullName evidence="4">Uncharacterized protein</fullName>
    </submittedName>
</protein>
<evidence type="ECO:0000313" key="4">
    <source>
        <dbReference type="EMBL" id="ADJ47319.1"/>
    </source>
</evidence>
<reference evidence="4 5" key="1">
    <citation type="journal article" date="2010" name="Cell Res.">
        <title>Complete genome sequence of the rifamycin SV-producing Amycolatopsis mediterranei U32 revealed its genetic characteristics in phylogeny and metabolism.</title>
        <authorList>
            <person name="Zhao W."/>
            <person name="Zhong Y."/>
            <person name="Yuan H."/>
            <person name="Wang J."/>
            <person name="Zheng H."/>
            <person name="Wang Y."/>
            <person name="Cen X."/>
            <person name="Xu F."/>
            <person name="Bai J."/>
            <person name="Han X."/>
            <person name="Lu G."/>
            <person name="Zhu Y."/>
            <person name="Shao Z."/>
            <person name="Yan H."/>
            <person name="Li C."/>
            <person name="Peng N."/>
            <person name="Zhang Z."/>
            <person name="Zhang Y."/>
            <person name="Lin W."/>
            <person name="Fan Y."/>
            <person name="Qin Z."/>
            <person name="Hu Y."/>
            <person name="Zhu B."/>
            <person name="Wang S."/>
            <person name="Ding X."/>
            <person name="Zhao G.P."/>
        </authorList>
    </citation>
    <scope>NUCLEOTIDE SEQUENCE [LARGE SCALE GENOMIC DNA]</scope>
    <source>
        <strain evidence="5">U-32</strain>
    </source>
</reference>
<name>A0A0H3DCG6_AMYMU</name>
<dbReference type="HOGENOM" id="CLU_026278_2_1_11"/>
<evidence type="ECO:0000313" key="5">
    <source>
        <dbReference type="Proteomes" id="UP000000328"/>
    </source>
</evidence>
<evidence type="ECO:0000256" key="1">
    <source>
        <dbReference type="ARBA" id="ARBA00022801"/>
    </source>
</evidence>
<gene>
    <name evidence="4" type="ordered locus">AMED_5561</name>
</gene>
<dbReference type="SUPFAM" id="SSF53474">
    <property type="entry name" value="alpha/beta-Hydrolases"/>
    <property type="match status" value="1"/>
</dbReference>
<dbReference type="PANTHER" id="PTHR10272:SF0">
    <property type="entry name" value="PLATELET-ACTIVATING FACTOR ACETYLHYDROLASE"/>
    <property type="match status" value="1"/>
</dbReference>
<dbReference type="KEGG" id="amd:AMED_5561"/>
<dbReference type="OrthoDB" id="569821at2"/>
<dbReference type="InterPro" id="IPR029058">
    <property type="entry name" value="AB_hydrolase_fold"/>
</dbReference>
<accession>A0A0H3DCG6</accession>
<keyword evidence="2" id="KW-0442">Lipid degradation</keyword>
<dbReference type="GO" id="GO:0003847">
    <property type="term" value="F:1-alkyl-2-acetylglycerophosphocholine esterase activity"/>
    <property type="evidence" value="ECO:0007669"/>
    <property type="project" value="TreeGrafter"/>
</dbReference>
<sequence length="385" mass="39427">MLLTAALVVVVGTGAYVGYAAIRAAQPVTLPAPTGPYPVGRTITEGTDHARADPLAPQPGTPRRLSIWLWYPAAPAPGATPAPYTPGAWAGLHLGGAMAWTETDFDEVHVHAVADAPPASGRFPVVVLEPGLGFAAPQYTTIAENLASNGYVVAGVTPTYSANLTVLGGATMAANDAGNPSAVDTDDFHAGAAQAAGDRLVEVWAGDARFAATQVAAQPKLTDHADLDRVVYIGHSFGGAAALEACRSDPHCAGAADLDGTQFGPVVHSGLGKPMLIIGNQDSCVTGTCQPATPGDEADQRTALSLLTAGTGPAWCDRIAGTRHFNFTDYGAYYLAAPAEAVLALGPADGAEALSRINAHLRAFADYTTGNGPTPSARSCRPERR</sequence>
<dbReference type="GO" id="GO:0016042">
    <property type="term" value="P:lipid catabolic process"/>
    <property type="evidence" value="ECO:0007669"/>
    <property type="project" value="UniProtKB-KW"/>
</dbReference>
<evidence type="ECO:0000256" key="2">
    <source>
        <dbReference type="ARBA" id="ARBA00022963"/>
    </source>
</evidence>
<dbReference type="AlphaFoldDB" id="A0A0H3DCG6"/>
<dbReference type="PANTHER" id="PTHR10272">
    <property type="entry name" value="PLATELET-ACTIVATING FACTOR ACETYLHYDROLASE"/>
    <property type="match status" value="1"/>
</dbReference>